<keyword evidence="6 9" id="KW-0812">Transmembrane</keyword>
<feature type="transmembrane region" description="Helical" evidence="9">
    <location>
        <begin position="50"/>
        <end position="70"/>
    </location>
</feature>
<dbReference type="InterPro" id="IPR026046">
    <property type="entry name" value="UBIAD1"/>
</dbReference>
<evidence type="ECO:0000256" key="9">
    <source>
        <dbReference type="SAM" id="Phobius"/>
    </source>
</evidence>
<evidence type="ECO:0000256" key="4">
    <source>
        <dbReference type="ARBA" id="ARBA00022475"/>
    </source>
</evidence>
<keyword evidence="11" id="KW-1185">Reference proteome</keyword>
<dbReference type="GO" id="GO:0016020">
    <property type="term" value="C:membrane"/>
    <property type="evidence" value="ECO:0007669"/>
    <property type="project" value="UniProtKB-SubCell"/>
</dbReference>
<feature type="transmembrane region" description="Helical" evidence="9">
    <location>
        <begin position="163"/>
        <end position="180"/>
    </location>
</feature>
<dbReference type="GO" id="GO:0009234">
    <property type="term" value="P:menaquinone biosynthetic process"/>
    <property type="evidence" value="ECO:0007669"/>
    <property type="project" value="UniProtKB-UniPathway"/>
</dbReference>
<evidence type="ECO:0000256" key="1">
    <source>
        <dbReference type="ARBA" id="ARBA00004141"/>
    </source>
</evidence>
<organism evidence="10 11">
    <name type="scientific">Thiothrix eikelboomii</name>
    <dbReference type="NCBI Taxonomy" id="92487"/>
    <lineage>
        <taxon>Bacteria</taxon>
        <taxon>Pseudomonadati</taxon>
        <taxon>Pseudomonadota</taxon>
        <taxon>Gammaproteobacteria</taxon>
        <taxon>Thiotrichales</taxon>
        <taxon>Thiotrichaceae</taxon>
        <taxon>Thiothrix</taxon>
    </lineage>
</organism>
<dbReference type="EMBL" id="FUYB01000001">
    <property type="protein sequence ID" value="SKA68820.1"/>
    <property type="molecule type" value="Genomic_DNA"/>
</dbReference>
<feature type="transmembrane region" description="Helical" evidence="9">
    <location>
        <begin position="25"/>
        <end position="44"/>
    </location>
</feature>
<feature type="transmembrane region" description="Helical" evidence="9">
    <location>
        <begin position="227"/>
        <end position="252"/>
    </location>
</feature>
<keyword evidence="7 9" id="KW-1133">Transmembrane helix</keyword>
<dbReference type="AlphaFoldDB" id="A0A1T4VUZ7"/>
<dbReference type="UniPathway" id="UPA00079"/>
<evidence type="ECO:0000256" key="7">
    <source>
        <dbReference type="ARBA" id="ARBA00022989"/>
    </source>
</evidence>
<sequence length="315" mass="34135">MPQEPTQALLKQSPLLRYSLATRPAFLGVSILPVCVGAAAASYQGHEFNWGLFILSVLAMMLIHASVNVINDYYDEQNGTDRLNTERIYPFTGGSRFIQNQVLSAKASFQWACWLLAVASLLGLILVWQTGWGLFWIGLAGFLVGWGYSAPPLQLNSRGLGEPAVALGIGLLTPLGAWYVQTSQLAWYPCVISLPLGLLAMNILLINQFPDAKADAASGKYHWVVRFGALPAAWIYVGNVLLAFVILVSLIINQFLPSLAIISLLPLGLAISAAILLKRYALHPARLTTAIKMTIASALLHASLLTLSLVLVQVE</sequence>
<dbReference type="GO" id="GO:0004659">
    <property type="term" value="F:prenyltransferase activity"/>
    <property type="evidence" value="ECO:0007669"/>
    <property type="project" value="InterPro"/>
</dbReference>
<dbReference type="CDD" id="cd13962">
    <property type="entry name" value="PT_UbiA_UBIAD1"/>
    <property type="match status" value="1"/>
</dbReference>
<keyword evidence="5 10" id="KW-0808">Transferase</keyword>
<dbReference type="GO" id="GO:0042371">
    <property type="term" value="P:vitamin K biosynthetic process"/>
    <property type="evidence" value="ECO:0007669"/>
    <property type="project" value="TreeGrafter"/>
</dbReference>
<evidence type="ECO:0000256" key="8">
    <source>
        <dbReference type="ARBA" id="ARBA00023136"/>
    </source>
</evidence>
<feature type="transmembrane region" description="Helical" evidence="9">
    <location>
        <begin position="258"/>
        <end position="277"/>
    </location>
</feature>
<dbReference type="OrthoDB" id="3344514at2"/>
<dbReference type="Proteomes" id="UP000190460">
    <property type="component" value="Unassembled WGS sequence"/>
</dbReference>
<reference evidence="10 11" key="1">
    <citation type="submission" date="2017-02" db="EMBL/GenBank/DDBJ databases">
        <authorList>
            <person name="Peterson S.W."/>
        </authorList>
    </citation>
    <scope>NUCLEOTIDE SEQUENCE [LARGE SCALE GENOMIC DNA]</scope>
    <source>
        <strain evidence="10 11">ATCC 49788</strain>
    </source>
</reference>
<keyword evidence="4" id="KW-1003">Cell membrane</keyword>
<dbReference type="STRING" id="92487.SAMN02745130_00378"/>
<gene>
    <name evidence="10" type="ORF">SAMN02745130_00378</name>
</gene>
<dbReference type="RefSeq" id="WP_078920874.1">
    <property type="nucleotide sequence ID" value="NZ_FUYB01000001.1"/>
</dbReference>
<dbReference type="PANTHER" id="PTHR13929">
    <property type="entry name" value="1,4-DIHYDROXY-2-NAPHTHOATE OCTAPRENYLTRANSFERASE"/>
    <property type="match status" value="1"/>
</dbReference>
<evidence type="ECO:0000256" key="5">
    <source>
        <dbReference type="ARBA" id="ARBA00022679"/>
    </source>
</evidence>
<feature type="transmembrane region" description="Helical" evidence="9">
    <location>
        <begin position="186"/>
        <end position="206"/>
    </location>
</feature>
<accession>A0A1T4VUZ7</accession>
<dbReference type="InterPro" id="IPR044878">
    <property type="entry name" value="UbiA_sf"/>
</dbReference>
<name>A0A1T4VUZ7_9GAMM</name>
<dbReference type="Pfam" id="PF01040">
    <property type="entry name" value="UbiA"/>
    <property type="match status" value="1"/>
</dbReference>
<proteinExistence type="predicted"/>
<keyword evidence="8 9" id="KW-0472">Membrane</keyword>
<evidence type="ECO:0000313" key="11">
    <source>
        <dbReference type="Proteomes" id="UP000190460"/>
    </source>
</evidence>
<protein>
    <submittedName>
        <fullName evidence="10">1,4-dihydroxy-2-naphthoate octaprenyltransferase</fullName>
    </submittedName>
</protein>
<dbReference type="PIRSF" id="PIRSF005355">
    <property type="entry name" value="UBIAD1"/>
    <property type="match status" value="1"/>
</dbReference>
<dbReference type="PANTHER" id="PTHR13929:SF0">
    <property type="entry name" value="UBIA PRENYLTRANSFERASE DOMAIN-CONTAINING PROTEIN 1"/>
    <property type="match status" value="1"/>
</dbReference>
<evidence type="ECO:0000256" key="3">
    <source>
        <dbReference type="ARBA" id="ARBA00022428"/>
    </source>
</evidence>
<evidence type="ECO:0000256" key="2">
    <source>
        <dbReference type="ARBA" id="ARBA00004863"/>
    </source>
</evidence>
<evidence type="ECO:0000256" key="6">
    <source>
        <dbReference type="ARBA" id="ARBA00022692"/>
    </source>
</evidence>
<comment type="pathway">
    <text evidence="2">Quinol/quinone metabolism; menaquinone biosynthesis.</text>
</comment>
<keyword evidence="3" id="KW-0474">Menaquinone biosynthesis</keyword>
<dbReference type="Gene3D" id="1.10.357.140">
    <property type="entry name" value="UbiA prenyltransferase"/>
    <property type="match status" value="1"/>
</dbReference>
<feature type="transmembrane region" description="Helical" evidence="9">
    <location>
        <begin position="289"/>
        <end position="312"/>
    </location>
</feature>
<feature type="transmembrane region" description="Helical" evidence="9">
    <location>
        <begin position="134"/>
        <end position="151"/>
    </location>
</feature>
<dbReference type="InterPro" id="IPR000537">
    <property type="entry name" value="UbiA_prenyltransferase"/>
</dbReference>
<feature type="transmembrane region" description="Helical" evidence="9">
    <location>
        <begin position="109"/>
        <end position="128"/>
    </location>
</feature>
<comment type="subcellular location">
    <subcellularLocation>
        <location evidence="1">Membrane</location>
        <topology evidence="1">Multi-pass membrane protein</topology>
    </subcellularLocation>
</comment>
<evidence type="ECO:0000313" key="10">
    <source>
        <dbReference type="EMBL" id="SKA68820.1"/>
    </source>
</evidence>